<dbReference type="PaxDb" id="2903-EOD10334"/>
<evidence type="ECO:0000256" key="1">
    <source>
        <dbReference type="SAM" id="MobiDB-lite"/>
    </source>
</evidence>
<reference evidence="2" key="2">
    <citation type="submission" date="2024-10" db="UniProtKB">
        <authorList>
            <consortium name="EnsemblProtists"/>
        </authorList>
    </citation>
    <scope>IDENTIFICATION</scope>
</reference>
<proteinExistence type="predicted"/>
<keyword evidence="3" id="KW-1185">Reference proteome</keyword>
<dbReference type="AlphaFoldDB" id="A0A0D3IGE9"/>
<dbReference type="GeneID" id="17256486"/>
<name>A0A0D3IGE9_EMIH1</name>
<dbReference type="KEGG" id="ehx:EMIHUDRAFT_248436"/>
<dbReference type="Proteomes" id="UP000013827">
    <property type="component" value="Unassembled WGS sequence"/>
</dbReference>
<reference evidence="3" key="1">
    <citation type="journal article" date="2013" name="Nature">
        <title>Pan genome of the phytoplankton Emiliania underpins its global distribution.</title>
        <authorList>
            <person name="Read B.A."/>
            <person name="Kegel J."/>
            <person name="Klute M.J."/>
            <person name="Kuo A."/>
            <person name="Lefebvre S.C."/>
            <person name="Maumus F."/>
            <person name="Mayer C."/>
            <person name="Miller J."/>
            <person name="Monier A."/>
            <person name="Salamov A."/>
            <person name="Young J."/>
            <person name="Aguilar M."/>
            <person name="Claverie J.M."/>
            <person name="Frickenhaus S."/>
            <person name="Gonzalez K."/>
            <person name="Herman E.K."/>
            <person name="Lin Y.C."/>
            <person name="Napier J."/>
            <person name="Ogata H."/>
            <person name="Sarno A.F."/>
            <person name="Shmutz J."/>
            <person name="Schroeder D."/>
            <person name="de Vargas C."/>
            <person name="Verret F."/>
            <person name="von Dassow P."/>
            <person name="Valentin K."/>
            <person name="Van de Peer Y."/>
            <person name="Wheeler G."/>
            <person name="Dacks J.B."/>
            <person name="Delwiche C.F."/>
            <person name="Dyhrman S.T."/>
            <person name="Glockner G."/>
            <person name="John U."/>
            <person name="Richards T."/>
            <person name="Worden A.Z."/>
            <person name="Zhang X."/>
            <person name="Grigoriev I.V."/>
            <person name="Allen A.E."/>
            <person name="Bidle K."/>
            <person name="Borodovsky M."/>
            <person name="Bowler C."/>
            <person name="Brownlee C."/>
            <person name="Cock J.M."/>
            <person name="Elias M."/>
            <person name="Gladyshev V.N."/>
            <person name="Groth M."/>
            <person name="Guda C."/>
            <person name="Hadaegh A."/>
            <person name="Iglesias-Rodriguez M.D."/>
            <person name="Jenkins J."/>
            <person name="Jones B.M."/>
            <person name="Lawson T."/>
            <person name="Leese F."/>
            <person name="Lindquist E."/>
            <person name="Lobanov A."/>
            <person name="Lomsadze A."/>
            <person name="Malik S.B."/>
            <person name="Marsh M.E."/>
            <person name="Mackinder L."/>
            <person name="Mock T."/>
            <person name="Mueller-Roeber B."/>
            <person name="Pagarete A."/>
            <person name="Parker M."/>
            <person name="Probert I."/>
            <person name="Quesneville H."/>
            <person name="Raines C."/>
            <person name="Rensing S.A."/>
            <person name="Riano-Pachon D.M."/>
            <person name="Richier S."/>
            <person name="Rokitta S."/>
            <person name="Shiraiwa Y."/>
            <person name="Soanes D.M."/>
            <person name="van der Giezen M."/>
            <person name="Wahlund T.M."/>
            <person name="Williams B."/>
            <person name="Wilson W."/>
            <person name="Wolfe G."/>
            <person name="Wurch L.L."/>
        </authorList>
    </citation>
    <scope>NUCLEOTIDE SEQUENCE</scope>
</reference>
<feature type="region of interest" description="Disordered" evidence="1">
    <location>
        <begin position="1"/>
        <end position="24"/>
    </location>
</feature>
<dbReference type="EnsemblProtists" id="EOD10334">
    <property type="protein sequence ID" value="EOD10334"/>
    <property type="gene ID" value="EMIHUDRAFT_248436"/>
</dbReference>
<organism evidence="2 3">
    <name type="scientific">Emiliania huxleyi (strain CCMP1516)</name>
    <dbReference type="NCBI Taxonomy" id="280463"/>
    <lineage>
        <taxon>Eukaryota</taxon>
        <taxon>Haptista</taxon>
        <taxon>Haptophyta</taxon>
        <taxon>Prymnesiophyceae</taxon>
        <taxon>Isochrysidales</taxon>
        <taxon>Noelaerhabdaceae</taxon>
        <taxon>Emiliania</taxon>
    </lineage>
</organism>
<protein>
    <submittedName>
        <fullName evidence="2">Uncharacterized protein</fullName>
    </submittedName>
</protein>
<dbReference type="RefSeq" id="XP_005762763.1">
    <property type="nucleotide sequence ID" value="XM_005762706.1"/>
</dbReference>
<sequence length="544" mass="59827">MFQRSVPREPAAFVPSEPAVRPGRAARPPVMALATFGILFFCIDIRVFARKCRWCKKSKSAWCKQHPARDLVECSRLCAEAGPSCSHAVFREPSCFLKRGDDVPLAPQPCSGREDQPRLVAVREGVKWHLTAPEPQCASDDVEAAALALPPSASAPPPLGAVGGGGGGGGQCTALLDRHVHKNGGSTMRELFLANEARGACVYWGYAAYAYQWSVVRSALVDYLREQGSGGGAPETALRLCAEFHYPAGGFNAAQPRKFGRTLADWLPPNLQTAVLYKPWFSDHAEHMLPGSSERNVRFREVDRAAYERVRDSLLRYDVVGTVERFDETLLLIADLAGLPHLLYTRPSQPVKSAKGRYVAEGSEDREATTARACPDMAECEATVKRQAPFDHRLYDEFSLRFDARISSLGAAFAARRAQLTAELEKARMVHEAEKVLGGANGRPPSSRCDKAKLVLRRLGKRERNEMRCMGGHGLRATASGRRLCRALAHTRSNVCPWQLPSGQLPRRPVPWQLLANASALREDLGAEYGEQQAYSESETYEEG</sequence>
<evidence type="ECO:0000313" key="3">
    <source>
        <dbReference type="Proteomes" id="UP000013827"/>
    </source>
</evidence>
<accession>A0A0D3IGE9</accession>
<evidence type="ECO:0000313" key="2">
    <source>
        <dbReference type="EnsemblProtists" id="EOD10334"/>
    </source>
</evidence>
<dbReference type="HOGENOM" id="CLU_024604_0_0_1"/>